<dbReference type="FunFam" id="1.10.1000.11:FF:000003">
    <property type="entry name" value="Brefeldin A-inhibited guanine nucleotide-exchange protein 1"/>
    <property type="match status" value="1"/>
</dbReference>
<dbReference type="PANTHER" id="PTHR10663">
    <property type="entry name" value="GUANYL-NUCLEOTIDE EXCHANGE FACTOR"/>
    <property type="match status" value="1"/>
</dbReference>
<dbReference type="SUPFAM" id="SSF48425">
    <property type="entry name" value="Sec7 domain"/>
    <property type="match status" value="1"/>
</dbReference>
<accession>A0A915ESL1</accession>
<feature type="domain" description="SEC7" evidence="1">
    <location>
        <begin position="223"/>
        <end position="373"/>
    </location>
</feature>
<dbReference type="InterPro" id="IPR032691">
    <property type="entry name" value="Mon2/Sec7/BIG1-like_HUS"/>
</dbReference>
<dbReference type="Pfam" id="PF12783">
    <property type="entry name" value="Sec7-like_HUS"/>
    <property type="match status" value="1"/>
</dbReference>
<dbReference type="PROSITE" id="PS50190">
    <property type="entry name" value="SEC7"/>
    <property type="match status" value="1"/>
</dbReference>
<dbReference type="CDD" id="cd00171">
    <property type="entry name" value="Sec7"/>
    <property type="match status" value="1"/>
</dbReference>
<protein>
    <submittedName>
        <fullName evidence="3">SEC7 domain-containing protein</fullName>
    </submittedName>
</protein>
<dbReference type="Gene3D" id="1.10.220.20">
    <property type="match status" value="1"/>
</dbReference>
<dbReference type="Pfam" id="PF01369">
    <property type="entry name" value="Sec7"/>
    <property type="match status" value="1"/>
</dbReference>
<proteinExistence type="predicted"/>
<dbReference type="PANTHER" id="PTHR10663:SF375">
    <property type="entry name" value="LD29171P"/>
    <property type="match status" value="1"/>
</dbReference>
<dbReference type="InterPro" id="IPR000904">
    <property type="entry name" value="Sec7_dom"/>
</dbReference>
<dbReference type="Gene3D" id="1.10.1000.11">
    <property type="entry name" value="Arf Nucleotide-binding Site Opener,domain 2"/>
    <property type="match status" value="1"/>
</dbReference>
<keyword evidence="2" id="KW-1185">Reference proteome</keyword>
<evidence type="ECO:0000313" key="2">
    <source>
        <dbReference type="Proteomes" id="UP000887574"/>
    </source>
</evidence>
<evidence type="ECO:0000259" key="1">
    <source>
        <dbReference type="PROSITE" id="PS50190"/>
    </source>
</evidence>
<evidence type="ECO:0000313" key="3">
    <source>
        <dbReference type="WBParaSite" id="jg851"/>
    </source>
</evidence>
<dbReference type="GO" id="GO:0032012">
    <property type="term" value="P:regulation of ARF protein signal transduction"/>
    <property type="evidence" value="ECO:0007669"/>
    <property type="project" value="InterPro"/>
</dbReference>
<dbReference type="WBParaSite" id="jg851">
    <property type="protein sequence ID" value="jg851"/>
    <property type="gene ID" value="jg851"/>
</dbReference>
<dbReference type="GO" id="GO:0005085">
    <property type="term" value="F:guanyl-nucleotide exchange factor activity"/>
    <property type="evidence" value="ECO:0007669"/>
    <property type="project" value="InterPro"/>
</dbReference>
<dbReference type="AlphaFoldDB" id="A0A915ESL1"/>
<organism evidence="2 3">
    <name type="scientific">Ditylenchus dipsaci</name>
    <dbReference type="NCBI Taxonomy" id="166011"/>
    <lineage>
        <taxon>Eukaryota</taxon>
        <taxon>Metazoa</taxon>
        <taxon>Ecdysozoa</taxon>
        <taxon>Nematoda</taxon>
        <taxon>Chromadorea</taxon>
        <taxon>Rhabditida</taxon>
        <taxon>Tylenchina</taxon>
        <taxon>Tylenchomorpha</taxon>
        <taxon>Sphaerularioidea</taxon>
        <taxon>Anguinidae</taxon>
        <taxon>Anguininae</taxon>
        <taxon>Ditylenchus</taxon>
    </lineage>
</organism>
<name>A0A915ESL1_9BILA</name>
<dbReference type="SMART" id="SM00222">
    <property type="entry name" value="Sec7"/>
    <property type="match status" value="1"/>
</dbReference>
<sequence>MKQLPNDPDPRSHELRSKLLSLEMILLVMQNFNCTTLSDKHSFIFAIRHFLCVALTHNAVSPIISVFEKALAIFVHLVNKLKVHLKRQVEVFFKEIIISILESSSSSFEHKWVVLNTIAKICNNSQSVVDIYVNYDCHLTSANIFEALVTHLSKIASGYALDTSSSNHSSVVHKERERRMRELGLECLIKVLQTGDVSTGGGADPDEANFNGNGLNGDSANHFMHAKHQKGMIESGIELFARKPKQGLAFLQEKEERLDKGVAGDFLGDGNEFNKAIMYAYVDMFDFTGCTLVQALRSILDKFRLPGEAQKIDRIMEKFASRYCECNPGLNLFASADTAYVLSYSIIMLTTDLHNAQVKRKMTKEEYIKMNEGSTTKQICLTSSYTKPTNFKRPKLTNAAAATWRQKKMFQNLELESISQTAHALMEAATYSQMEFTSASHFEHAKQMFTLVWTPCLAAFSIGLHSSDEDPIWQRCLQGFRCGIRVACVFRMTMQREAYIQALTRFTLLTVKSSLSEMKAKNVESIKLLITIGDEDGNFLDKCWYDVLKCISQLELAQSIGSGTTIQSEDIRHVFNIDQRSLSTLQECLGETSSQSVVVAVDRIFQGSSKLSGEAIVHFVRELCQVSLEELSGTSTPRMFMLQKIVEISFYNMQRIRIEWSMIWNVLGEHFNLAGCSSNATISTLHWMPCASSP</sequence>
<dbReference type="InterPro" id="IPR035999">
    <property type="entry name" value="Sec7_dom_sf"/>
</dbReference>
<dbReference type="InterPro" id="IPR023394">
    <property type="entry name" value="Sec7_C_sf"/>
</dbReference>
<reference evidence="3" key="1">
    <citation type="submission" date="2022-11" db="UniProtKB">
        <authorList>
            <consortium name="WormBaseParasite"/>
        </authorList>
    </citation>
    <scope>IDENTIFICATION</scope>
</reference>
<dbReference type="Proteomes" id="UP000887574">
    <property type="component" value="Unplaced"/>
</dbReference>